<protein>
    <recommendedName>
        <fullName evidence="4">Protein SIX6OS1</fullName>
    </recommendedName>
</protein>
<dbReference type="FunCoup" id="F6ZZ02">
    <property type="interactions" value="7"/>
</dbReference>
<feature type="compositionally biased region" description="Polar residues" evidence="1">
    <location>
        <begin position="347"/>
        <end position="359"/>
    </location>
</feature>
<evidence type="ECO:0000313" key="3">
    <source>
        <dbReference type="Proteomes" id="UP000002279"/>
    </source>
</evidence>
<dbReference type="Bgee" id="ENSOANG00000011859">
    <property type="expression patterns" value="Expressed in testis"/>
</dbReference>
<sequence length="575" mass="66196">MSDKLFINLNKFLLELVFQSERDSTAKEDVMQLTQICSAKVLESKKCILKLHENINKSDDEIVSYQKHKEHFKDSCINWKPTYDVLYKHENYLQEQFQKHQESTEKDKKMYHDYMSQHKKVFAQYQITYSERTLAKEYNRKKAEFEVIHNRVLSQTEQFKLKETTLMELLVPAPFRSLPHWALLIANLRYKTEDTLKQAASVTQKSLLLKKESEEMETKLRSLKNVVQFSEVKKPIENTEKKKEKNPFKSRISEGLERRRRYQRNRKVFPLFSSLKSVRPKKRSKPFLELRKPGKRGVRSSGSSSLARISVNQEENEGKECNDSAVSKLSKYDQLAASVNLQELLQFRNPTAQKPSNYKKSFDRGERDAECQDENPKRAVNDSTCISHDTSAENFGESKEDYPVAVYKNIEQFPCAPKSSSVGRNTEILRTSESTVMEGQLPLTSPFVLDQNIDSEGPNQDASPTIPFFLTSATQSPGFSFFDSALFTGDSPNQFAENYSAENFNRGSSQKDIGDLFGKLEEDTFTFAFPTESSTHKFEGGKDDFSFSFPFESDQSLQPCSSTSSPQTTKQLIFF</sequence>
<dbReference type="RefSeq" id="XP_039770043.1">
    <property type="nucleotide sequence ID" value="XM_039914109.1"/>
</dbReference>
<feature type="region of interest" description="Disordered" evidence="1">
    <location>
        <begin position="347"/>
        <end position="382"/>
    </location>
</feature>
<gene>
    <name evidence="2" type="primary">C14H14orf39</name>
</gene>
<dbReference type="PANTHER" id="PTHR35449:SF1">
    <property type="entry name" value="PROTEIN SIX6OS1"/>
    <property type="match status" value="1"/>
</dbReference>
<evidence type="ECO:0000256" key="1">
    <source>
        <dbReference type="SAM" id="MobiDB-lite"/>
    </source>
</evidence>
<dbReference type="GO" id="GO:0048477">
    <property type="term" value="P:oogenesis"/>
    <property type="evidence" value="ECO:0000318"/>
    <property type="project" value="GO_Central"/>
</dbReference>
<dbReference type="GO" id="GO:0007283">
    <property type="term" value="P:spermatogenesis"/>
    <property type="evidence" value="ECO:0000318"/>
    <property type="project" value="GO_Central"/>
</dbReference>
<accession>F6ZZ02</accession>
<name>F6ZZ02_ORNAN</name>
<dbReference type="GeneID" id="100087143"/>
<feature type="region of interest" description="Disordered" evidence="1">
    <location>
        <begin position="283"/>
        <end position="323"/>
    </location>
</feature>
<dbReference type="InParanoid" id="F6ZZ02"/>
<dbReference type="InterPro" id="IPR031380">
    <property type="entry name" value="SIX6OS1"/>
</dbReference>
<feature type="compositionally biased region" description="Low complexity" evidence="1">
    <location>
        <begin position="299"/>
        <end position="310"/>
    </location>
</feature>
<feature type="region of interest" description="Disordered" evidence="1">
    <location>
        <begin position="240"/>
        <end position="259"/>
    </location>
</feature>
<evidence type="ECO:0000313" key="2">
    <source>
        <dbReference type="Ensembl" id="ENSOANP00000018792.2"/>
    </source>
</evidence>
<feature type="compositionally biased region" description="Basic and acidic residues" evidence="1">
    <location>
        <begin position="240"/>
        <end position="257"/>
    </location>
</feature>
<evidence type="ECO:0008006" key="4">
    <source>
        <dbReference type="Google" id="ProtNLM"/>
    </source>
</evidence>
<reference evidence="2" key="3">
    <citation type="submission" date="2025-09" db="UniProtKB">
        <authorList>
            <consortium name="Ensembl"/>
        </authorList>
    </citation>
    <scope>IDENTIFICATION</scope>
    <source>
        <strain evidence="2">Glennie</strain>
    </source>
</reference>
<dbReference type="CTD" id="100087143"/>
<dbReference type="AlphaFoldDB" id="F6ZZ02"/>
<reference evidence="2" key="2">
    <citation type="submission" date="2025-08" db="UniProtKB">
        <authorList>
            <consortium name="Ensembl"/>
        </authorList>
    </citation>
    <scope>IDENTIFICATION</scope>
    <source>
        <strain evidence="2">Glennie</strain>
    </source>
</reference>
<dbReference type="GeneTree" id="ENSGT00390000010439"/>
<dbReference type="Pfam" id="PF15676">
    <property type="entry name" value="S6OS1"/>
    <property type="match status" value="1"/>
</dbReference>
<proteinExistence type="predicted"/>
<dbReference type="GO" id="GO:0007129">
    <property type="term" value="P:homologous chromosome pairing at meiosis"/>
    <property type="evidence" value="ECO:0000318"/>
    <property type="project" value="GO_Central"/>
</dbReference>
<keyword evidence="3" id="KW-1185">Reference proteome</keyword>
<feature type="compositionally biased region" description="Basic and acidic residues" evidence="1">
    <location>
        <begin position="360"/>
        <end position="380"/>
    </location>
</feature>
<dbReference type="Ensembl" id="ENSOANT00000018795.2">
    <property type="protein sequence ID" value="ENSOANP00000018792.2"/>
    <property type="gene ID" value="ENSOANG00000011859.3"/>
</dbReference>
<reference evidence="2 3" key="1">
    <citation type="journal article" date="2008" name="Nature">
        <title>Genome analysis of the platypus reveals unique signatures of evolution.</title>
        <authorList>
            <person name="Warren W.C."/>
            <person name="Hillier L.W."/>
            <person name="Marshall Graves J.A."/>
            <person name="Birney E."/>
            <person name="Ponting C.P."/>
            <person name="Grutzner F."/>
            <person name="Belov K."/>
            <person name="Miller W."/>
            <person name="Clarke L."/>
            <person name="Chinwalla A.T."/>
            <person name="Yang S.P."/>
            <person name="Heger A."/>
            <person name="Locke D.P."/>
            <person name="Miethke P."/>
            <person name="Waters P.D."/>
            <person name="Veyrunes F."/>
            <person name="Fulton L."/>
            <person name="Fulton B."/>
            <person name="Graves T."/>
            <person name="Wallis J."/>
            <person name="Puente X.S."/>
            <person name="Lopez-Otin C."/>
            <person name="Ordonez G.R."/>
            <person name="Eichler E.E."/>
            <person name="Chen L."/>
            <person name="Cheng Z."/>
            <person name="Deakin J.E."/>
            <person name="Alsop A."/>
            <person name="Thompson K."/>
            <person name="Kirby P."/>
            <person name="Papenfuss A.T."/>
            <person name="Wakefield M.J."/>
            <person name="Olender T."/>
            <person name="Lancet D."/>
            <person name="Huttley G.A."/>
            <person name="Smit A.F."/>
            <person name="Pask A."/>
            <person name="Temple-Smith P."/>
            <person name="Batzer M.A."/>
            <person name="Walker J.A."/>
            <person name="Konkel M.K."/>
            <person name="Harris R.S."/>
            <person name="Whittington C.M."/>
            <person name="Wong E.S."/>
            <person name="Gemmell N.J."/>
            <person name="Buschiazzo E."/>
            <person name="Vargas Jentzsch I.M."/>
            <person name="Merkel A."/>
            <person name="Schmitz J."/>
            <person name="Zemann A."/>
            <person name="Churakov G."/>
            <person name="Kriegs J.O."/>
            <person name="Brosius J."/>
            <person name="Murchison E.P."/>
            <person name="Sachidanandam R."/>
            <person name="Smith C."/>
            <person name="Hannon G.J."/>
            <person name="Tsend-Ayush E."/>
            <person name="McMillan D."/>
            <person name="Attenborough R."/>
            <person name="Rens W."/>
            <person name="Ferguson-Smith M."/>
            <person name="Lefevre C.M."/>
            <person name="Sharp J.A."/>
            <person name="Nicholas K.R."/>
            <person name="Ray D.A."/>
            <person name="Kube M."/>
            <person name="Reinhardt R."/>
            <person name="Pringle T.H."/>
            <person name="Taylor J."/>
            <person name="Jones R.C."/>
            <person name="Nixon B."/>
            <person name="Dacheux J.L."/>
            <person name="Niwa H."/>
            <person name="Sekita Y."/>
            <person name="Huang X."/>
            <person name="Stark A."/>
            <person name="Kheradpour P."/>
            <person name="Kellis M."/>
            <person name="Flicek P."/>
            <person name="Chen Y."/>
            <person name="Webber C."/>
            <person name="Hardison R."/>
            <person name="Nelson J."/>
            <person name="Hallsworth-Pepin K."/>
            <person name="Delehaunty K."/>
            <person name="Markovic C."/>
            <person name="Minx P."/>
            <person name="Feng Y."/>
            <person name="Kremitzki C."/>
            <person name="Mitreva M."/>
            <person name="Glasscock J."/>
            <person name="Wylie T."/>
            <person name="Wohldmann P."/>
            <person name="Thiru P."/>
            <person name="Nhan M.N."/>
            <person name="Pohl C.S."/>
            <person name="Smith S.M."/>
            <person name="Hou S."/>
            <person name="Nefedov M."/>
            <person name="de Jong P.J."/>
            <person name="Renfree M.B."/>
            <person name="Mardis E.R."/>
            <person name="Wilson R.K."/>
        </authorList>
    </citation>
    <scope>NUCLEOTIDE SEQUENCE [LARGE SCALE GENOMIC DNA]</scope>
    <source>
        <strain evidence="2 3">Glennie</strain>
    </source>
</reference>
<dbReference type="OMA" id="TKWTLNI"/>
<organism evidence="2 3">
    <name type="scientific">Ornithorhynchus anatinus</name>
    <name type="common">Duckbill platypus</name>
    <dbReference type="NCBI Taxonomy" id="9258"/>
    <lineage>
        <taxon>Eukaryota</taxon>
        <taxon>Metazoa</taxon>
        <taxon>Chordata</taxon>
        <taxon>Craniata</taxon>
        <taxon>Vertebrata</taxon>
        <taxon>Euteleostomi</taxon>
        <taxon>Mammalia</taxon>
        <taxon>Monotremata</taxon>
        <taxon>Ornithorhynchidae</taxon>
        <taxon>Ornithorhynchus</taxon>
    </lineage>
</organism>
<dbReference type="Proteomes" id="UP000002279">
    <property type="component" value="Chromosome 14"/>
</dbReference>
<dbReference type="GO" id="GO:0010705">
    <property type="term" value="P:meiotic DNA double-strand break processing involved in reciprocal meiotic recombination"/>
    <property type="evidence" value="ECO:0000318"/>
    <property type="project" value="GO_Central"/>
</dbReference>
<dbReference type="PANTHER" id="PTHR35449">
    <property type="entry name" value="PROTEIN SIX6OS1"/>
    <property type="match status" value="1"/>
</dbReference>
<dbReference type="GO" id="GO:0000801">
    <property type="term" value="C:central element"/>
    <property type="evidence" value="ECO:0000318"/>
    <property type="project" value="GO_Central"/>
</dbReference>
<dbReference type="HOGENOM" id="CLU_466138_0_0_1"/>